<evidence type="ECO:0000256" key="2">
    <source>
        <dbReference type="ARBA" id="ARBA00004448"/>
    </source>
</evidence>
<geneLocation type="mitochondrion" evidence="21"/>
<feature type="transmembrane region" description="Helical" evidence="17">
    <location>
        <begin position="51"/>
        <end position="71"/>
    </location>
</feature>
<evidence type="ECO:0000259" key="18">
    <source>
        <dbReference type="Pfam" id="PF00361"/>
    </source>
</evidence>
<comment type="similarity">
    <text evidence="17">Belongs to the complex I subunit 5 family.</text>
</comment>
<keyword evidence="13 17" id="KW-0830">Ubiquinone</keyword>
<feature type="domain" description="NADH-Ubiquinone oxidoreductase (complex I) chain 5 N-terminal" evidence="19">
    <location>
        <begin position="38"/>
        <end position="83"/>
    </location>
</feature>
<feature type="transmembrane region" description="Helical" evidence="17">
    <location>
        <begin position="326"/>
        <end position="344"/>
    </location>
</feature>
<protein>
    <recommendedName>
        <fullName evidence="4 17">NADH-ubiquinone oxidoreductase chain 5</fullName>
        <ecNumber evidence="3 17">7.1.1.2</ecNumber>
    </recommendedName>
</protein>
<dbReference type="GO" id="GO:0005743">
    <property type="term" value="C:mitochondrial inner membrane"/>
    <property type="evidence" value="ECO:0007669"/>
    <property type="project" value="UniProtKB-SubCell"/>
</dbReference>
<evidence type="ECO:0000256" key="3">
    <source>
        <dbReference type="ARBA" id="ARBA00012944"/>
    </source>
</evidence>
<feature type="transmembrane region" description="Helical" evidence="17">
    <location>
        <begin position="525"/>
        <end position="545"/>
    </location>
</feature>
<evidence type="ECO:0000259" key="19">
    <source>
        <dbReference type="Pfam" id="PF00662"/>
    </source>
</evidence>
<reference evidence="21" key="1">
    <citation type="journal article" date="2005" name="J. Mol. Evol.">
        <title>The mitochondrial sequences of Heptathela hangzhouensis and Ornithoctonus huwena reveal unique gene arrangements and atypical tRNAs.</title>
        <authorList>
            <person name="Qiu Y."/>
            <person name="Song D."/>
            <person name="Zhou K."/>
            <person name="Sun H."/>
        </authorList>
    </citation>
    <scope>NUCLEOTIDE SEQUENCE</scope>
</reference>
<gene>
    <name evidence="21" type="primary">ND5</name>
</gene>
<evidence type="ECO:0000259" key="20">
    <source>
        <dbReference type="Pfam" id="PF06455"/>
    </source>
</evidence>
<dbReference type="InterPro" id="IPR003945">
    <property type="entry name" value="NU5C-like"/>
</dbReference>
<dbReference type="PANTHER" id="PTHR42829:SF2">
    <property type="entry name" value="NADH-UBIQUINONE OXIDOREDUCTASE CHAIN 5"/>
    <property type="match status" value="1"/>
</dbReference>
<dbReference type="GeneID" id="2846660"/>
<feature type="domain" description="NADH:quinone oxidoreductase/Mrp antiporter transmembrane" evidence="18">
    <location>
        <begin position="100"/>
        <end position="370"/>
    </location>
</feature>
<feature type="transmembrane region" description="Helical" evidence="17">
    <location>
        <begin position="137"/>
        <end position="156"/>
    </location>
</feature>
<dbReference type="InterPro" id="IPR001516">
    <property type="entry name" value="Proton_antipo_N"/>
</dbReference>
<evidence type="ECO:0000256" key="16">
    <source>
        <dbReference type="ARBA" id="ARBA00049551"/>
    </source>
</evidence>
<feature type="transmembrane region" description="Helical" evidence="17">
    <location>
        <begin position="283"/>
        <end position="305"/>
    </location>
</feature>
<evidence type="ECO:0000256" key="8">
    <source>
        <dbReference type="ARBA" id="ARBA00022792"/>
    </source>
</evidence>
<dbReference type="RefSeq" id="YP_025743.1">
    <property type="nucleotide sequence ID" value="NC_005925.1"/>
</dbReference>
<organism evidence="21">
    <name type="scientific">Cyriopagopus schmidti</name>
    <name type="common">Chinese bird spider</name>
    <name type="synonym">Haplopelma schmidti</name>
    <dbReference type="NCBI Taxonomy" id="29017"/>
    <lineage>
        <taxon>Eukaryota</taxon>
        <taxon>Metazoa</taxon>
        <taxon>Ecdysozoa</taxon>
        <taxon>Arthropoda</taxon>
        <taxon>Chelicerata</taxon>
        <taxon>Arachnida</taxon>
        <taxon>Araneae</taxon>
        <taxon>Mygalomorphae</taxon>
        <taxon>Avicularoidea</taxon>
        <taxon>Theraphosidae</taxon>
        <taxon>Cyriopagopus</taxon>
    </lineage>
</organism>
<evidence type="ECO:0000256" key="5">
    <source>
        <dbReference type="ARBA" id="ARBA00022448"/>
    </source>
</evidence>
<keyword evidence="8" id="KW-0999">Mitochondrion inner membrane</keyword>
<evidence type="ECO:0000256" key="13">
    <source>
        <dbReference type="ARBA" id="ARBA00023075"/>
    </source>
</evidence>
<keyword evidence="14 17" id="KW-0496">Mitochondrion</keyword>
<dbReference type="Pfam" id="PF00662">
    <property type="entry name" value="Proton_antipo_N"/>
    <property type="match status" value="1"/>
</dbReference>
<dbReference type="InterPro" id="IPR010934">
    <property type="entry name" value="NADH_DH_su5_C"/>
</dbReference>
<sequence length="546" mass="61299">MLTFMQQMFMTSIIMMIMGTLLMFYDIMIQINFPIQMFSSYELSIGFILDWMSFLFSATVLFISSMIIMFSKSYISNKDHKRFSIILILFILSMVILIFSNNIFFIMLGWDGLGMSSYILVIFYMNSKAKESGAITILSNRIGDILIIFAIGISLSNNILDMHLSKEFSMITIILLTIAAMTKSAQLPFSAWLPAAMAAPTPISALVHSSTLVTAGTFLLIRILPYPFPPSNSIILIIASLTMLFSGISANWEQDFKKIIALSTLSQMAMIMFAISINLPLLAFFHLITHALFKSTMFLCAGTLIHSSSYQDIRSQGFNSNWSPSLITSFNITNMSLMGMPFLSGFYSKDTILEMLLANNMNTFILISSIFSIGLTASYSMRLLSFSTNFTSKSSKDSTFSFDYFIMFPIILMIPLSIILGSTLSWMIFHSQFLSIPNHFKILIPMIIILGMLLGMLLSFKSKLYFKTGEISSSLWFLNFLSSYPTISISHLGQNSSTLDKSWIELSSAKGSSLILNKLSKSPDFLLYFSLCSLIMMIFIPTLLIS</sequence>
<proteinExistence type="inferred from homology"/>
<feature type="transmembrane region" description="Helical" evidence="17">
    <location>
        <begin position="234"/>
        <end position="252"/>
    </location>
</feature>
<evidence type="ECO:0000256" key="11">
    <source>
        <dbReference type="ARBA" id="ARBA00022989"/>
    </source>
</evidence>
<name>Q6JT25_CYRSC</name>
<keyword evidence="11 17" id="KW-1133">Transmembrane helix</keyword>
<dbReference type="EC" id="7.1.1.2" evidence="3 17"/>
<evidence type="ECO:0000256" key="6">
    <source>
        <dbReference type="ARBA" id="ARBA00022660"/>
    </source>
</evidence>
<evidence type="ECO:0000256" key="14">
    <source>
        <dbReference type="ARBA" id="ARBA00023128"/>
    </source>
</evidence>
<keyword evidence="12 17" id="KW-0520">NAD</keyword>
<evidence type="ECO:0000256" key="7">
    <source>
        <dbReference type="ARBA" id="ARBA00022692"/>
    </source>
</evidence>
<comment type="subcellular location">
    <subcellularLocation>
        <location evidence="2">Mitochondrion inner membrane</location>
        <topology evidence="2">Multi-pass membrane protein</topology>
    </subcellularLocation>
</comment>
<comment type="function">
    <text evidence="1">Core subunit of the mitochondrial membrane respiratory chain NADH dehydrogenase (Complex I) that is believed to belong to the minimal assembly required for catalysis. Complex I functions in the transfer of electrons from NADH to the respiratory chain. The immediate electron acceptor for the enzyme is believed to be ubiquinone.</text>
</comment>
<dbReference type="GO" id="GO:0015990">
    <property type="term" value="P:electron transport coupled proton transport"/>
    <property type="evidence" value="ECO:0007669"/>
    <property type="project" value="TreeGrafter"/>
</dbReference>
<feature type="transmembrane region" description="Helical" evidence="17">
    <location>
        <begin position="440"/>
        <end position="460"/>
    </location>
</feature>
<evidence type="ECO:0000256" key="17">
    <source>
        <dbReference type="RuleBase" id="RU003404"/>
    </source>
</evidence>
<keyword evidence="6" id="KW-0679">Respiratory chain</keyword>
<dbReference type="PRINTS" id="PR01434">
    <property type="entry name" value="NADHDHGNASE5"/>
</dbReference>
<feature type="transmembrane region" description="Helical" evidence="17">
    <location>
        <begin position="105"/>
        <end position="125"/>
    </location>
</feature>
<evidence type="ECO:0000313" key="21">
    <source>
        <dbReference type="EMBL" id="AAP51153.1"/>
    </source>
</evidence>
<evidence type="ECO:0000256" key="15">
    <source>
        <dbReference type="ARBA" id="ARBA00023136"/>
    </source>
</evidence>
<evidence type="ECO:0000256" key="1">
    <source>
        <dbReference type="ARBA" id="ARBA00003257"/>
    </source>
</evidence>
<feature type="domain" description="NADH dehydrogenase subunit 5 C-terminal" evidence="20">
    <location>
        <begin position="379"/>
        <end position="543"/>
    </location>
</feature>
<dbReference type="Pfam" id="PF00361">
    <property type="entry name" value="Proton_antipo_M"/>
    <property type="match status" value="1"/>
</dbReference>
<comment type="catalytic activity">
    <reaction evidence="16 17">
        <text>a ubiquinone + NADH + 5 H(+)(in) = a ubiquinol + NAD(+) + 4 H(+)(out)</text>
        <dbReference type="Rhea" id="RHEA:29091"/>
        <dbReference type="Rhea" id="RHEA-COMP:9565"/>
        <dbReference type="Rhea" id="RHEA-COMP:9566"/>
        <dbReference type="ChEBI" id="CHEBI:15378"/>
        <dbReference type="ChEBI" id="CHEBI:16389"/>
        <dbReference type="ChEBI" id="CHEBI:17976"/>
        <dbReference type="ChEBI" id="CHEBI:57540"/>
        <dbReference type="ChEBI" id="CHEBI:57945"/>
        <dbReference type="EC" id="7.1.1.2"/>
    </reaction>
</comment>
<feature type="transmembrane region" description="Helical" evidence="17">
    <location>
        <begin position="364"/>
        <end position="384"/>
    </location>
</feature>
<dbReference type="CTD" id="4540"/>
<keyword evidence="10" id="KW-0249">Electron transport</keyword>
<evidence type="ECO:0000256" key="10">
    <source>
        <dbReference type="ARBA" id="ARBA00022982"/>
    </source>
</evidence>
<feature type="transmembrane region" description="Helical" evidence="17">
    <location>
        <begin position="404"/>
        <end position="428"/>
    </location>
</feature>
<accession>Q6JT25</accession>
<keyword evidence="9" id="KW-1278">Translocase</keyword>
<dbReference type="GO" id="GO:0003954">
    <property type="term" value="F:NADH dehydrogenase activity"/>
    <property type="evidence" value="ECO:0007669"/>
    <property type="project" value="TreeGrafter"/>
</dbReference>
<dbReference type="EMBL" id="AY309259">
    <property type="protein sequence ID" value="AAP51153.1"/>
    <property type="molecule type" value="Genomic_DNA"/>
</dbReference>
<dbReference type="GO" id="GO:0008137">
    <property type="term" value="F:NADH dehydrogenase (ubiquinone) activity"/>
    <property type="evidence" value="ECO:0007669"/>
    <property type="project" value="UniProtKB-EC"/>
</dbReference>
<evidence type="ECO:0000256" key="4">
    <source>
        <dbReference type="ARBA" id="ARBA00021096"/>
    </source>
</evidence>
<dbReference type="Pfam" id="PF06455">
    <property type="entry name" value="NADH5_C"/>
    <property type="match status" value="1"/>
</dbReference>
<dbReference type="InterPro" id="IPR001750">
    <property type="entry name" value="ND/Mrp_TM"/>
</dbReference>
<feature type="transmembrane region" description="Helical" evidence="17">
    <location>
        <begin position="205"/>
        <end position="228"/>
    </location>
</feature>
<comment type="function">
    <text evidence="17">Core subunit of the mitochondrial membrane respiratory chain NADH dehydrogenase (Complex I) which catalyzes electron transfer from NADH through the respiratory chain, using ubiquinone as an electron acceptor. Essential for the catalytic activity and assembly of complex I.</text>
</comment>
<feature type="transmembrane region" description="Helical" evidence="17">
    <location>
        <begin position="168"/>
        <end position="193"/>
    </location>
</feature>
<keyword evidence="5 17" id="KW-0813">Transport</keyword>
<dbReference type="GO" id="GO:0042773">
    <property type="term" value="P:ATP synthesis coupled electron transport"/>
    <property type="evidence" value="ECO:0007669"/>
    <property type="project" value="InterPro"/>
</dbReference>
<dbReference type="AlphaFoldDB" id="Q6JT25"/>
<feature type="transmembrane region" description="Helical" evidence="17">
    <location>
        <begin position="83"/>
        <end position="99"/>
    </location>
</feature>
<dbReference type="PANTHER" id="PTHR42829">
    <property type="entry name" value="NADH-UBIQUINONE OXIDOREDUCTASE CHAIN 5"/>
    <property type="match status" value="1"/>
</dbReference>
<keyword evidence="15 17" id="KW-0472">Membrane</keyword>
<feature type="transmembrane region" description="Helical" evidence="17">
    <location>
        <begin position="12"/>
        <end position="31"/>
    </location>
</feature>
<evidence type="ECO:0000256" key="9">
    <source>
        <dbReference type="ARBA" id="ARBA00022967"/>
    </source>
</evidence>
<evidence type="ECO:0000256" key="12">
    <source>
        <dbReference type="ARBA" id="ARBA00023027"/>
    </source>
</evidence>
<feature type="transmembrane region" description="Helical" evidence="17">
    <location>
        <begin position="259"/>
        <end position="277"/>
    </location>
</feature>
<keyword evidence="7 17" id="KW-0812">Transmembrane</keyword>